<evidence type="ECO:0000313" key="6">
    <source>
        <dbReference type="Proteomes" id="UP000176666"/>
    </source>
</evidence>
<protein>
    <recommendedName>
        <fullName evidence="4">ATP-cone domain-containing protein</fullName>
    </recommendedName>
</protein>
<comment type="caution">
    <text evidence="5">The sequence shown here is derived from an EMBL/GenBank/DDBJ whole genome shotgun (WGS) entry which is preliminary data.</text>
</comment>
<evidence type="ECO:0000256" key="2">
    <source>
        <dbReference type="ARBA" id="ARBA00022840"/>
    </source>
</evidence>
<dbReference type="Proteomes" id="UP000176666">
    <property type="component" value="Unassembled WGS sequence"/>
</dbReference>
<organism evidence="5 6">
    <name type="scientific">Candidatus Curtissbacteria bacterium RIFCSPHIGHO2_12_FULL_38_9b</name>
    <dbReference type="NCBI Taxonomy" id="1797720"/>
    <lineage>
        <taxon>Bacteria</taxon>
        <taxon>Candidatus Curtissiibacteriota</taxon>
    </lineage>
</organism>
<feature type="domain" description="ATP-cone" evidence="4">
    <location>
        <begin position="3"/>
        <end position="87"/>
    </location>
</feature>
<dbReference type="GO" id="GO:0005524">
    <property type="term" value="F:ATP binding"/>
    <property type="evidence" value="ECO:0007669"/>
    <property type="project" value="UniProtKB-UniRule"/>
</dbReference>
<accession>A0A1F5GTH3</accession>
<dbReference type="Pfam" id="PF03477">
    <property type="entry name" value="ATP-cone"/>
    <property type="match status" value="1"/>
</dbReference>
<evidence type="ECO:0000256" key="1">
    <source>
        <dbReference type="ARBA" id="ARBA00022741"/>
    </source>
</evidence>
<gene>
    <name evidence="5" type="ORF">A3F02_03335</name>
</gene>
<sequence>MNINVLKKGGSTEPFYKDKITRVITAAGLNPQESGTLSETINQWAQSQQDPIPTNQIRNKVLEELQKINPHVADVFIWYEKSKETASDTGPKDLNP</sequence>
<reference evidence="5 6" key="1">
    <citation type="journal article" date="2016" name="Nat. Commun.">
        <title>Thousands of microbial genomes shed light on interconnected biogeochemical processes in an aquifer system.</title>
        <authorList>
            <person name="Anantharaman K."/>
            <person name="Brown C.T."/>
            <person name="Hug L.A."/>
            <person name="Sharon I."/>
            <person name="Castelle C.J."/>
            <person name="Probst A.J."/>
            <person name="Thomas B.C."/>
            <person name="Singh A."/>
            <person name="Wilkins M.J."/>
            <person name="Karaoz U."/>
            <person name="Brodie E.L."/>
            <person name="Williams K.H."/>
            <person name="Hubbard S.S."/>
            <person name="Banfield J.F."/>
        </authorList>
    </citation>
    <scope>NUCLEOTIDE SEQUENCE [LARGE SCALE GENOMIC DNA]</scope>
</reference>
<evidence type="ECO:0000256" key="3">
    <source>
        <dbReference type="PROSITE-ProRule" id="PRU00492"/>
    </source>
</evidence>
<dbReference type="PROSITE" id="PS51161">
    <property type="entry name" value="ATP_CONE"/>
    <property type="match status" value="1"/>
</dbReference>
<keyword evidence="2 3" id="KW-0067">ATP-binding</keyword>
<evidence type="ECO:0000259" key="4">
    <source>
        <dbReference type="PROSITE" id="PS51161"/>
    </source>
</evidence>
<name>A0A1F5GTH3_9BACT</name>
<dbReference type="InterPro" id="IPR005144">
    <property type="entry name" value="ATP-cone_dom"/>
</dbReference>
<keyword evidence="1 3" id="KW-0547">Nucleotide-binding</keyword>
<dbReference type="EMBL" id="MFBJ01000061">
    <property type="protein sequence ID" value="OGD95186.1"/>
    <property type="molecule type" value="Genomic_DNA"/>
</dbReference>
<dbReference type="AlphaFoldDB" id="A0A1F5GTH3"/>
<evidence type="ECO:0000313" key="5">
    <source>
        <dbReference type="EMBL" id="OGD95186.1"/>
    </source>
</evidence>
<proteinExistence type="predicted"/>